<dbReference type="PANTHER" id="PTHR34071:SF2">
    <property type="entry name" value="FLAVIN-NUCLEOTIDE-BINDING PROTEIN"/>
    <property type="match status" value="1"/>
</dbReference>
<dbReference type="Proteomes" id="UP000011668">
    <property type="component" value="Unassembled WGS sequence"/>
</dbReference>
<dbReference type="EMBL" id="AFRT01000279">
    <property type="protein sequence ID" value="ELU44725.1"/>
    <property type="molecule type" value="Genomic_DNA"/>
</dbReference>
<dbReference type="HOGENOM" id="CLU_704327_0_0_1"/>
<dbReference type="SUPFAM" id="SSF50475">
    <property type="entry name" value="FMN-binding split barrel"/>
    <property type="match status" value="1"/>
</dbReference>
<dbReference type="Pfam" id="PF12900">
    <property type="entry name" value="Pyridox_ox_2"/>
    <property type="match status" value="2"/>
</dbReference>
<name>L8X3E1_THACA</name>
<dbReference type="InterPro" id="IPR024747">
    <property type="entry name" value="Pyridox_Oxase-rel"/>
</dbReference>
<evidence type="ECO:0000313" key="2">
    <source>
        <dbReference type="Proteomes" id="UP000011668"/>
    </source>
</evidence>
<comment type="caution">
    <text evidence="1">The sequence shown here is derived from an EMBL/GenBank/DDBJ whole genome shotgun (WGS) entry which is preliminary data.</text>
</comment>
<dbReference type="STRING" id="983506.L8X3E1"/>
<reference evidence="1 2" key="1">
    <citation type="journal article" date="2013" name="Nat. Commun.">
        <title>The evolution and pathogenic mechanisms of the rice sheath blight pathogen.</title>
        <authorList>
            <person name="Zheng A."/>
            <person name="Lin R."/>
            <person name="Xu L."/>
            <person name="Qin P."/>
            <person name="Tang C."/>
            <person name="Ai P."/>
            <person name="Zhang D."/>
            <person name="Liu Y."/>
            <person name="Sun Z."/>
            <person name="Feng H."/>
            <person name="Wang Y."/>
            <person name="Chen Y."/>
            <person name="Liang X."/>
            <person name="Fu R."/>
            <person name="Li Q."/>
            <person name="Zhang J."/>
            <person name="Yu X."/>
            <person name="Xie Z."/>
            <person name="Ding L."/>
            <person name="Guan P."/>
            <person name="Tang J."/>
            <person name="Liang Y."/>
            <person name="Wang S."/>
            <person name="Deng Q."/>
            <person name="Li S."/>
            <person name="Zhu J."/>
            <person name="Wang L."/>
            <person name="Liu H."/>
            <person name="Li P."/>
        </authorList>
    </citation>
    <scope>NUCLEOTIDE SEQUENCE [LARGE SCALE GENOMIC DNA]</scope>
    <source>
        <strain evidence="2">AG-1 IA</strain>
    </source>
</reference>
<accession>L8X3E1</accession>
<gene>
    <name evidence="1" type="ORF">AG1IA_01245</name>
</gene>
<dbReference type="PANTHER" id="PTHR34071">
    <property type="entry name" value="5-NITROIMIDAZOLE ANTIBIOTICS RESISTANCE PROTEIN, NIMA-FAMILY-RELATED PROTEIN-RELATED"/>
    <property type="match status" value="1"/>
</dbReference>
<keyword evidence="2" id="KW-1185">Reference proteome</keyword>
<dbReference type="AlphaFoldDB" id="L8X3E1"/>
<evidence type="ECO:0000313" key="1">
    <source>
        <dbReference type="EMBL" id="ELU44725.1"/>
    </source>
</evidence>
<dbReference type="InterPro" id="IPR012349">
    <property type="entry name" value="Split_barrel_FMN-bd"/>
</dbReference>
<dbReference type="Gene3D" id="2.30.110.10">
    <property type="entry name" value="Electron Transport, Fmn-binding Protein, Chain A"/>
    <property type="match status" value="2"/>
</dbReference>
<sequence>MEGNKFEKTTLNTVRRRPDRGKFASAPVYTCACTETIASIIQEAKVMHVAFIDAQGLPQCIPMLGVWDEDETGQCYMYFHGSIICLPGYPTARIMNNLSDPGTPIVATATLVDGLVLALSAFSHSMNYRSYAPCLVLPRSHYSHIQPGPDYLWGFLMHSAVVHGVVLPITSEEEKNDAFQKVVEGIAPGRWENSRQPNEEERQGTGILRIKVETASAKVRTGPAKDSEKASTPIRYLKVCLNRNFLQDVADKELISNTWTGVIPLRTIPGVPEPSSYCTIPAPPHVSALAATRHGAATRAVFGHHGDPPSVSQYYRSRATRHVGVTRIAAEENGRCQDAGMSEGFACGPTLCPYCSRRYTRDNSAMAESTAPLLSTRVIKTSRLLILSDLGI</sequence>
<protein>
    <submittedName>
        <fullName evidence="1">Pyridoxamine 5'-phosphate oxidase domain-containing protein</fullName>
    </submittedName>
</protein>
<dbReference type="OrthoDB" id="444432at2759"/>
<proteinExistence type="predicted"/>
<dbReference type="OMA" id="CTETIAS"/>
<organism evidence="1 2">
    <name type="scientific">Thanatephorus cucumeris (strain AG1-IA)</name>
    <name type="common">Rice sheath blight fungus</name>
    <name type="synonym">Rhizoctonia solani</name>
    <dbReference type="NCBI Taxonomy" id="983506"/>
    <lineage>
        <taxon>Eukaryota</taxon>
        <taxon>Fungi</taxon>
        <taxon>Dikarya</taxon>
        <taxon>Basidiomycota</taxon>
        <taxon>Agaricomycotina</taxon>
        <taxon>Agaricomycetes</taxon>
        <taxon>Cantharellales</taxon>
        <taxon>Ceratobasidiaceae</taxon>
        <taxon>Rhizoctonia</taxon>
        <taxon>Rhizoctonia solani AG-1</taxon>
    </lineage>
</organism>